<evidence type="ECO:0000313" key="6">
    <source>
        <dbReference type="EMBL" id="NXF58279.1"/>
    </source>
</evidence>
<evidence type="ECO:0000256" key="1">
    <source>
        <dbReference type="ARBA" id="ARBA00004496"/>
    </source>
</evidence>
<evidence type="ECO:0000256" key="4">
    <source>
        <dbReference type="ARBA" id="ARBA00023157"/>
    </source>
</evidence>
<dbReference type="Proteomes" id="UP000542434">
    <property type="component" value="Unassembled WGS sequence"/>
</dbReference>
<reference evidence="6 7" key="1">
    <citation type="submission" date="2019-09" db="EMBL/GenBank/DDBJ databases">
        <title>Bird 10,000 Genomes (B10K) Project - Family phase.</title>
        <authorList>
            <person name="Zhang G."/>
        </authorList>
    </citation>
    <scope>NUCLEOTIDE SEQUENCE [LARGE SCALE GENOMIC DNA]</scope>
    <source>
        <strain evidence="6">B10K-DU-001-07</strain>
        <tissue evidence="6">Muscle</tissue>
    </source>
</reference>
<dbReference type="PANTHER" id="PTHR35971">
    <property type="entry name" value="SI:DKEY-31G6.6"/>
    <property type="match status" value="1"/>
</dbReference>
<organism evidence="6 7">
    <name type="scientific">Ciccaba nigrolineata</name>
    <dbReference type="NCBI Taxonomy" id="1118524"/>
    <lineage>
        <taxon>Eukaryota</taxon>
        <taxon>Metazoa</taxon>
        <taxon>Chordata</taxon>
        <taxon>Craniata</taxon>
        <taxon>Vertebrata</taxon>
        <taxon>Euteleostomi</taxon>
        <taxon>Archelosauria</taxon>
        <taxon>Archosauria</taxon>
        <taxon>Dinosauria</taxon>
        <taxon>Saurischia</taxon>
        <taxon>Theropoda</taxon>
        <taxon>Coelurosauria</taxon>
        <taxon>Aves</taxon>
        <taxon>Neognathae</taxon>
        <taxon>Neoaves</taxon>
        <taxon>Telluraves</taxon>
        <taxon>Strigiformes</taxon>
        <taxon>Strigidae</taxon>
        <taxon>Ciccaba</taxon>
    </lineage>
</organism>
<sequence>ENDAGDYTCVCGDKQSTASLAVHALPVLFKKELKNEEVQEGASVSLYCELTKAAPVQWQIGSKLLKTSDKYQMRQHGTTAELVIHDLDIKDA</sequence>
<evidence type="ECO:0000313" key="7">
    <source>
        <dbReference type="Proteomes" id="UP000542434"/>
    </source>
</evidence>
<dbReference type="SUPFAM" id="SSF48726">
    <property type="entry name" value="Immunoglobulin"/>
    <property type="match status" value="1"/>
</dbReference>
<evidence type="ECO:0000256" key="3">
    <source>
        <dbReference type="ARBA" id="ARBA00022553"/>
    </source>
</evidence>
<gene>
    <name evidence="6" type="primary">Obscn_12</name>
    <name evidence="6" type="ORF">CICNIG_R15814</name>
</gene>
<comment type="caution">
    <text evidence="6">The sequence shown here is derived from an EMBL/GenBank/DDBJ whole genome shotgun (WGS) entry which is preliminary data.</text>
</comment>
<dbReference type="PANTHER" id="PTHR35971:SF5">
    <property type="entry name" value="OBSCURIN LIKE CYTOSKELETAL ADAPTOR 1"/>
    <property type="match status" value="1"/>
</dbReference>
<keyword evidence="2" id="KW-0963">Cytoplasm</keyword>
<dbReference type="InterPro" id="IPR013783">
    <property type="entry name" value="Ig-like_fold"/>
</dbReference>
<proteinExistence type="predicted"/>
<keyword evidence="7" id="KW-1185">Reference proteome</keyword>
<feature type="non-terminal residue" evidence="6">
    <location>
        <position position="1"/>
    </location>
</feature>
<comment type="subcellular location">
    <subcellularLocation>
        <location evidence="1">Cytoplasm</location>
    </subcellularLocation>
</comment>
<dbReference type="GO" id="GO:0005737">
    <property type="term" value="C:cytoplasm"/>
    <property type="evidence" value="ECO:0007669"/>
    <property type="project" value="UniProtKB-SubCell"/>
</dbReference>
<dbReference type="Gene3D" id="2.60.40.10">
    <property type="entry name" value="Immunoglobulins"/>
    <property type="match status" value="2"/>
</dbReference>
<dbReference type="EMBL" id="VWZC01001727">
    <property type="protein sequence ID" value="NXF58279.1"/>
    <property type="molecule type" value="Genomic_DNA"/>
</dbReference>
<dbReference type="AlphaFoldDB" id="A0A7K8UV30"/>
<dbReference type="InterPro" id="IPR052385">
    <property type="entry name" value="Obscurin/Obscurin-like_Reg"/>
</dbReference>
<dbReference type="InterPro" id="IPR013098">
    <property type="entry name" value="Ig_I-set"/>
</dbReference>
<keyword evidence="3" id="KW-0597">Phosphoprotein</keyword>
<keyword evidence="4" id="KW-1015">Disulfide bond</keyword>
<protein>
    <submittedName>
        <fullName evidence="6">OBSCN protein</fullName>
    </submittedName>
</protein>
<name>A0A7K8UV30_9STRI</name>
<feature type="domain" description="Immunoglobulin I-set" evidence="5">
    <location>
        <begin position="29"/>
        <end position="92"/>
    </location>
</feature>
<evidence type="ECO:0000256" key="2">
    <source>
        <dbReference type="ARBA" id="ARBA00022490"/>
    </source>
</evidence>
<dbReference type="Pfam" id="PF07679">
    <property type="entry name" value="I-set"/>
    <property type="match status" value="1"/>
</dbReference>
<feature type="non-terminal residue" evidence="6">
    <location>
        <position position="92"/>
    </location>
</feature>
<accession>A0A7K8UV30</accession>
<evidence type="ECO:0000259" key="5">
    <source>
        <dbReference type="Pfam" id="PF07679"/>
    </source>
</evidence>
<dbReference type="InterPro" id="IPR036179">
    <property type="entry name" value="Ig-like_dom_sf"/>
</dbReference>